<dbReference type="Pfam" id="PF00023">
    <property type="entry name" value="Ank"/>
    <property type="match status" value="1"/>
</dbReference>
<accession>A0A8S3V911</accession>
<evidence type="ECO:0000313" key="4">
    <source>
        <dbReference type="EMBL" id="CAG2251217.1"/>
    </source>
</evidence>
<name>A0A8S3V911_MYTED</name>
<dbReference type="SUPFAM" id="SSF48403">
    <property type="entry name" value="Ankyrin repeat"/>
    <property type="match status" value="3"/>
</dbReference>
<keyword evidence="1" id="KW-0677">Repeat</keyword>
<protein>
    <submittedName>
        <fullName evidence="4">ANK</fullName>
    </submittedName>
</protein>
<dbReference type="SMART" id="SM00248">
    <property type="entry name" value="ANK"/>
    <property type="match status" value="15"/>
</dbReference>
<dbReference type="InterPro" id="IPR002110">
    <property type="entry name" value="Ankyrin_rpt"/>
</dbReference>
<feature type="repeat" description="ANK" evidence="3">
    <location>
        <begin position="902"/>
        <end position="930"/>
    </location>
</feature>
<keyword evidence="2 3" id="KW-0040">ANK repeat</keyword>
<keyword evidence="5" id="KW-1185">Reference proteome</keyword>
<dbReference type="Gene3D" id="1.25.40.20">
    <property type="entry name" value="Ankyrin repeat-containing domain"/>
    <property type="match status" value="4"/>
</dbReference>
<dbReference type="PANTHER" id="PTHR24198">
    <property type="entry name" value="ANKYRIN REPEAT AND PROTEIN KINASE DOMAIN-CONTAINING PROTEIN"/>
    <property type="match status" value="1"/>
</dbReference>
<reference evidence="4" key="1">
    <citation type="submission" date="2021-03" db="EMBL/GenBank/DDBJ databases">
        <authorList>
            <person name="Bekaert M."/>
        </authorList>
    </citation>
    <scope>NUCLEOTIDE SEQUENCE</scope>
</reference>
<dbReference type="Proteomes" id="UP000683360">
    <property type="component" value="Unassembled WGS sequence"/>
</dbReference>
<evidence type="ECO:0000256" key="1">
    <source>
        <dbReference type="ARBA" id="ARBA00022737"/>
    </source>
</evidence>
<dbReference type="AlphaFoldDB" id="A0A8S3V911"/>
<dbReference type="InterPro" id="IPR036770">
    <property type="entry name" value="Ankyrin_rpt-contain_sf"/>
</dbReference>
<dbReference type="GO" id="GO:0005737">
    <property type="term" value="C:cytoplasm"/>
    <property type="evidence" value="ECO:0007669"/>
    <property type="project" value="TreeGrafter"/>
</dbReference>
<organism evidence="4 5">
    <name type="scientific">Mytilus edulis</name>
    <name type="common">Blue mussel</name>
    <dbReference type="NCBI Taxonomy" id="6550"/>
    <lineage>
        <taxon>Eukaryota</taxon>
        <taxon>Metazoa</taxon>
        <taxon>Spiralia</taxon>
        <taxon>Lophotrochozoa</taxon>
        <taxon>Mollusca</taxon>
        <taxon>Bivalvia</taxon>
        <taxon>Autobranchia</taxon>
        <taxon>Pteriomorphia</taxon>
        <taxon>Mytilida</taxon>
        <taxon>Mytiloidea</taxon>
        <taxon>Mytilidae</taxon>
        <taxon>Mytilinae</taxon>
        <taxon>Mytilus</taxon>
    </lineage>
</organism>
<proteinExistence type="predicted"/>
<evidence type="ECO:0000256" key="2">
    <source>
        <dbReference type="ARBA" id="ARBA00023043"/>
    </source>
</evidence>
<gene>
    <name evidence="4" type="ORF">MEDL_62883</name>
</gene>
<comment type="caution">
    <text evidence="4">The sequence shown here is derived from an EMBL/GenBank/DDBJ whole genome shotgun (WGS) entry which is preliminary data.</text>
</comment>
<dbReference type="PROSITE" id="PS50297">
    <property type="entry name" value="ANK_REP_REGION"/>
    <property type="match status" value="2"/>
</dbReference>
<dbReference type="PANTHER" id="PTHR24198:SF165">
    <property type="entry name" value="ANKYRIN REPEAT-CONTAINING PROTEIN-RELATED"/>
    <property type="match status" value="1"/>
</dbReference>
<evidence type="ECO:0000256" key="3">
    <source>
        <dbReference type="PROSITE-ProRule" id="PRU00023"/>
    </source>
</evidence>
<dbReference type="Pfam" id="PF12796">
    <property type="entry name" value="Ank_2"/>
    <property type="match status" value="1"/>
</dbReference>
<dbReference type="EMBL" id="CAJPWZ010003079">
    <property type="protein sequence ID" value="CAG2251217.1"/>
    <property type="molecule type" value="Genomic_DNA"/>
</dbReference>
<sequence length="1011" mass="115153">MANASPLHISCWKKYSKIVEQLVVRNAQLNSHMQVYYSLSAHDSDCERLSPLFISVMKRDFETVHLLLKSNSDSGLLTFNSVFISSLFNDGTFVENEFFLDYRTDLSSFQAACILGYDDIVDEIIKYYPDINQKFKITPIFLSFFDESCELMHQFLSLYGYDNKDFEIEVTPLIFSVLVGNSKVLKTLLSHFANQEFESSFCLIHVVSLKRNILDILVSTYLEPNELLLSKCTLNALSIACLKNDAEICQLLLSKYADPLYVTQLTAMHVICFRGYDSHLECIMELRLPVDRYFRMQCSHIIACSKFDDTNADVILSSPGFNDVLDISNVELACFHDNVDFLKNMIKIFPGQSYNSVMNVTPLFLSCLFENDRQFQLGMFMSDMKLQSNIPYQMVISRCLCTSGLDISDCNVYPLTRDNMKINNVSLLLKNYCMLICDDDEGYQALKVFIEKIIPDPIACYEVNLLMLLLLDLQEEGNINMSTASKLLQNIDVCIKVLKLNFTYLLLLKNVSLELLPVSTYSELSQKPLSFTAVEAFYLIHGLIPDSLFMSTEAKYQTLEINPILIACLHENIPNVEFILRRNADINSLNELSLLLLTSFQYNEFDNKLIQNTVIAGENIDSMCVSIELKPIHIACFYTENIDFVRILFGRHNCNLKSAAKLSTVVLYFINQDEDFEIALNHNILEAVSDLTPLNIACLLNNTSLVEYLLTKQIEVDSVGSIFPHHMNFSHCSDIAELITIQSEFILTSLHIALLNDNEDVVGLLIEYGANVDISISLIIELNIGNMYISTHSSLKAIHLACLIDNDNIFGTILSKTTFIDEKCAVSLWHLCYLEVVSGVKMYETFDREIELNLNPMHIFCIIGDCAHVEMLLNADANCNLAAEMPLVYTKINSTDRLYKFPLHLAAESGNLEMCTLLLKHNADNEVKTNVIGFKPWHLALYHGHVDVLKHLLTVRTTIRKSLFMFTLFLFILRVRYGNIVIQFIAKSKNVIPLLSFYRYLLNVFGFSLIP</sequence>
<evidence type="ECO:0000313" key="5">
    <source>
        <dbReference type="Proteomes" id="UP000683360"/>
    </source>
</evidence>
<dbReference type="OrthoDB" id="10512156at2759"/>
<dbReference type="PROSITE" id="PS50088">
    <property type="entry name" value="ANK_REPEAT"/>
    <property type="match status" value="2"/>
</dbReference>
<feature type="repeat" description="ANK" evidence="3">
    <location>
        <begin position="748"/>
        <end position="777"/>
    </location>
</feature>